<dbReference type="PANTHER" id="PTHR10083">
    <property type="entry name" value="KUNITZ-TYPE PROTEASE INHIBITOR-RELATED"/>
    <property type="match status" value="1"/>
</dbReference>
<dbReference type="InterPro" id="IPR002223">
    <property type="entry name" value="Kunitz_BPTI"/>
</dbReference>
<comment type="caution">
    <text evidence="4">Lacks conserved residue(s) required for the propagation of feature annotation.</text>
</comment>
<dbReference type="STRING" id="451379.A0A0N5AGB2"/>
<feature type="compositionally biased region" description="Basic and acidic residues" evidence="5">
    <location>
        <begin position="873"/>
        <end position="886"/>
    </location>
</feature>
<dbReference type="InterPro" id="IPR020901">
    <property type="entry name" value="Prtase_inh_Kunz-CS"/>
</dbReference>
<dbReference type="Proteomes" id="UP000046393">
    <property type="component" value="Unplaced"/>
</dbReference>
<evidence type="ECO:0000256" key="3">
    <source>
        <dbReference type="ARBA" id="ARBA00023157"/>
    </source>
</evidence>
<feature type="compositionally biased region" description="Basic and acidic residues" evidence="5">
    <location>
        <begin position="898"/>
        <end position="923"/>
    </location>
</feature>
<evidence type="ECO:0000256" key="4">
    <source>
        <dbReference type="PROSITE-ProRule" id="PRU00500"/>
    </source>
</evidence>
<dbReference type="InterPro" id="IPR006150">
    <property type="entry name" value="Cys_repeat_1"/>
</dbReference>
<proteinExistence type="predicted"/>
<feature type="compositionally biased region" description="Basic and acidic residues" evidence="5">
    <location>
        <begin position="933"/>
        <end position="945"/>
    </location>
</feature>
<dbReference type="GO" id="GO:0004867">
    <property type="term" value="F:serine-type endopeptidase inhibitor activity"/>
    <property type="evidence" value="ECO:0007669"/>
    <property type="project" value="UniProtKB-KW"/>
</dbReference>
<feature type="region of interest" description="Disordered" evidence="5">
    <location>
        <begin position="617"/>
        <end position="640"/>
    </location>
</feature>
<feature type="domain" description="BPTI/Kunitz inhibitor" evidence="6">
    <location>
        <begin position="1692"/>
        <end position="1749"/>
    </location>
</feature>
<dbReference type="WBParaSite" id="SMUV_0000335201-mRNA-1">
    <property type="protein sequence ID" value="SMUV_0000335201-mRNA-1"/>
    <property type="gene ID" value="SMUV_0000335201"/>
</dbReference>
<feature type="compositionally biased region" description="Polar residues" evidence="5">
    <location>
        <begin position="1174"/>
        <end position="1185"/>
    </location>
</feature>
<dbReference type="InterPro" id="IPR036880">
    <property type="entry name" value="Kunitz_BPTI_sf"/>
</dbReference>
<dbReference type="GO" id="GO:0005615">
    <property type="term" value="C:extracellular space"/>
    <property type="evidence" value="ECO:0007669"/>
    <property type="project" value="TreeGrafter"/>
</dbReference>
<keyword evidence="3 4" id="KW-1015">Disulfide bond</keyword>
<dbReference type="Gene3D" id="4.10.410.10">
    <property type="entry name" value="Pancreatic trypsin inhibitor Kunitz domain"/>
    <property type="match status" value="9"/>
</dbReference>
<dbReference type="InterPro" id="IPR050098">
    <property type="entry name" value="TFPI/VKTCI-like"/>
</dbReference>
<feature type="compositionally biased region" description="Polar residues" evidence="5">
    <location>
        <begin position="860"/>
        <end position="869"/>
    </location>
</feature>
<dbReference type="InterPro" id="IPR028150">
    <property type="entry name" value="Lustrin_cystein"/>
</dbReference>
<keyword evidence="2" id="KW-0722">Serine protease inhibitor</keyword>
<dbReference type="CDD" id="cd00109">
    <property type="entry name" value="Kunitz-type"/>
    <property type="match status" value="7"/>
</dbReference>
<feature type="domain" description="BPTI/Kunitz inhibitor" evidence="6">
    <location>
        <begin position="192"/>
        <end position="242"/>
    </location>
</feature>
<dbReference type="Pfam" id="PF14625">
    <property type="entry name" value="Lustrin_cystein"/>
    <property type="match status" value="4"/>
</dbReference>
<feature type="domain" description="BPTI/Kunitz inhibitor" evidence="6">
    <location>
        <begin position="1337"/>
        <end position="1387"/>
    </location>
</feature>
<dbReference type="PANTHER" id="PTHR10083:SF328">
    <property type="entry name" value="TISSUE FACTOR PATHWAY INHIBITOR"/>
    <property type="match status" value="1"/>
</dbReference>
<dbReference type="Gene3D" id="4.10.800.10">
    <property type="entry name" value="Thyroglobulin type-1"/>
    <property type="match status" value="1"/>
</dbReference>
<accession>A0A0N5AGB2</accession>
<organism evidence="8 9">
    <name type="scientific">Syphacia muris</name>
    <dbReference type="NCBI Taxonomy" id="451379"/>
    <lineage>
        <taxon>Eukaryota</taxon>
        <taxon>Metazoa</taxon>
        <taxon>Ecdysozoa</taxon>
        <taxon>Nematoda</taxon>
        <taxon>Chromadorea</taxon>
        <taxon>Rhabditida</taxon>
        <taxon>Spirurina</taxon>
        <taxon>Oxyuridomorpha</taxon>
        <taxon>Oxyuroidea</taxon>
        <taxon>Oxyuridae</taxon>
        <taxon>Syphacia</taxon>
    </lineage>
</organism>
<evidence type="ECO:0000313" key="8">
    <source>
        <dbReference type="Proteomes" id="UP000046393"/>
    </source>
</evidence>
<protein>
    <submittedName>
        <fullName evidence="9">Kunitz/Bovine pancreatic trypsin inhibitor domain protein</fullName>
    </submittedName>
</protein>
<feature type="region of interest" description="Disordered" evidence="5">
    <location>
        <begin position="1166"/>
        <end position="1186"/>
    </location>
</feature>
<dbReference type="FunFam" id="4.10.410.10:FF:000020">
    <property type="entry name" value="Collagen, type VI, alpha 3"/>
    <property type="match status" value="4"/>
</dbReference>
<feature type="domain" description="Thyroglobulin type-1" evidence="7">
    <location>
        <begin position="117"/>
        <end position="178"/>
    </location>
</feature>
<dbReference type="Pfam" id="PF00086">
    <property type="entry name" value="Thyroglobulin_1"/>
    <property type="match status" value="1"/>
</dbReference>
<feature type="domain" description="BPTI/Kunitz inhibitor" evidence="6">
    <location>
        <begin position="1022"/>
        <end position="1072"/>
    </location>
</feature>
<keyword evidence="1" id="KW-0646">Protease inhibitor</keyword>
<name>A0A0N5AGB2_9BILA</name>
<dbReference type="SMART" id="SM00211">
    <property type="entry name" value="TY"/>
    <property type="match status" value="1"/>
</dbReference>
<dbReference type="Pfam" id="PF00014">
    <property type="entry name" value="Kunitz_BPTI"/>
    <property type="match status" value="9"/>
</dbReference>
<evidence type="ECO:0000259" key="6">
    <source>
        <dbReference type="PROSITE" id="PS50279"/>
    </source>
</evidence>
<reference evidence="9" key="1">
    <citation type="submission" date="2016-04" db="UniProtKB">
        <authorList>
            <consortium name="WormBaseParasite"/>
        </authorList>
    </citation>
    <scope>IDENTIFICATION</scope>
</reference>
<evidence type="ECO:0000313" key="9">
    <source>
        <dbReference type="WBParaSite" id="SMUV_0000335201-mRNA-1"/>
    </source>
</evidence>
<feature type="disulfide bond" evidence="4">
    <location>
        <begin position="148"/>
        <end position="155"/>
    </location>
</feature>
<feature type="domain" description="BPTI/Kunitz inhibitor" evidence="6">
    <location>
        <begin position="642"/>
        <end position="692"/>
    </location>
</feature>
<feature type="region of interest" description="Disordered" evidence="5">
    <location>
        <begin position="1075"/>
        <end position="1115"/>
    </location>
</feature>
<dbReference type="SUPFAM" id="SSF57362">
    <property type="entry name" value="BPTI-like"/>
    <property type="match status" value="9"/>
</dbReference>
<sequence length="1752" mass="195773">MVAEDVDPCKRQPFRGRCPGVNGGPQTRSQFVLRYYVRDNECVSYPFGHCARDENEPKLYRYKEECEEACLRRKKISNSIQSVTTNSTTVKTDDLFTTSRTVLSKATSTHSPALTQKTECERRRDLGKDKNGFVPLCSPNGEYQALQCKNNGQTCFCMDSKGVEIAHSRTNGRKKPDCQRIMESRQPTTPDCSMHPEPGPCTSSLTRWYYDRNQKSCLQFKYFGCGGNGNNYETKAACERHCATNTELLQCQMGKKPLRNGDGELINCAKVACPSGYKCSSIQQQSVCCPDVEKFRETGSSHSPVDPKVCGLTKERGPCDKYELRFYYNNDLKECKYFFYGGCEGNGNNFEKVEDCERTCVQMAKTSRISNNQASTAAPQVTTPTTTHKKKLIPFTAAHHTPTPTMSPVGRGSKHEMKTVTESPETLLPVNRCKHPRDPGDCNGQFIRWYWNQKLKICETFTYTGCKGNGNNFASKEDCLGNCRIDESEIMDLSNVCDHEIDSGECKQAFQRYAFDKSTGNCRVFVYSGCGGNGNNFGSLEECRRKCAKTAGVTTPTSERRFTNRYSTTQRDPLTTVSSVTPSITSTRSSNRVVTTTTSPESVTVNYNTETAHKNIKEKEKTNRPSHQLGSNINGQTLGDKCTQPMDSGPCTNFVTRYFYNANTGACEAFKYGGCAGNKNHFFSRKECEIHCARFSKKPINKIGSEKTVTATSTTISTTALPVEQPKSAPAPTLELEPEFVQTIEGQISVPNKIPLNEEPNTNDKTTTVNRYQIESVSQVTQPATQVTQLSAFSDTTLKTTRIDNTAEVATPSSINANDLDEAQNSEFSTTIEADISDEKLHKTTESISEADNENVIPNIATSKSQENVPSLKKSEQENEFAEKASSKQQHQKNPQQLEKEIRQQEVENKQRQESMKPKEVQQQRRPPPAVEPSERSETAQDRNVDQSQQILLADICAQPPDPGNCYKYVPRWFYNLQTGRCEQFSYGSCGGNLNNFLDRDTCEMRCQTTNTLNEAQIPPRCAQPKDEGTGNGYNVRWYFNTRNLRCEQMVYRGNDGNDNQFSTLGSCQQACILDNNKKPNEQPSPPPSQEPVQRSRVYESPNSPFHHISPVTPPQKIMPPEVPLPPTAPVFSPDASAVKEISNIDDSTDAEPKIIKPANLDENSFREVPLPPSSSNAEIFSSSKDVVRSENEKPFELPSSLKPTPDVFRSPPCANGERPLLQNDGHPMYCLPGKRQCPKNSECFFNGINFFCCPKAEDPYDKHVFGGYNGDEEKNGYKSIRNDLNIQLIDDNLKRSKRQEANYFDEKVLPTRIDGTLPGKYYQATSISQHFKSNPCVQPVDPGPCKEAHLRYFFDKKTKSCRLFYYGGCEGNTNNFDTELECEHRCNGEARTEFASSELCPDGRMPLGENAPVLCGNITDSIGCPIGYYCNHGPPEVCCPDDSLNTLDLQRILTESKKSENVRFSPANVKRSSRIEIDDEPDKAKRESTKSLDSFLSTICPDGSDALTDNATGKIIKCGTEKDGEAFCPLGYYCSINNEKGWRMCCSLSPSGNNIPPPPVTPPYFGNRRANPGEVIERGSLPSDMKANSPLSFYLNNPEKQKPEISDTESFMNAFNGDEGNTNERFSETTEGKKDVDNSEYGRMVMRPDGKLQHETSGSDTDGVQINIGSTEDPFDIANGAKKNRSNRSICMLDSLEGRACREDEPMPRTNLQYAYSRKDKRCKLFFYKGCGGNDNRFETKKQCEAKCMGI</sequence>
<evidence type="ECO:0000256" key="1">
    <source>
        <dbReference type="ARBA" id="ARBA00022690"/>
    </source>
</evidence>
<feature type="domain" description="BPTI/Kunitz inhibitor" evidence="6">
    <location>
        <begin position="497"/>
        <end position="547"/>
    </location>
</feature>
<dbReference type="InterPro" id="IPR000716">
    <property type="entry name" value="Thyroglobulin_1"/>
</dbReference>
<feature type="domain" description="BPTI/Kunitz inhibitor" evidence="6">
    <location>
        <begin position="310"/>
        <end position="360"/>
    </location>
</feature>
<dbReference type="SUPFAM" id="SSF57610">
    <property type="entry name" value="Thyroglobulin type-1 domain"/>
    <property type="match status" value="1"/>
</dbReference>
<dbReference type="CDD" id="cd00191">
    <property type="entry name" value="TY"/>
    <property type="match status" value="1"/>
</dbReference>
<feature type="domain" description="BPTI/Kunitz inhibitor" evidence="6">
    <location>
        <begin position="433"/>
        <end position="483"/>
    </location>
</feature>
<dbReference type="InterPro" id="IPR036857">
    <property type="entry name" value="Thyroglobulin_1_sf"/>
</dbReference>
<feature type="compositionally biased region" description="Polar residues" evidence="5">
    <location>
        <begin position="887"/>
        <end position="897"/>
    </location>
</feature>
<evidence type="ECO:0000259" key="7">
    <source>
        <dbReference type="PROSITE" id="PS51162"/>
    </source>
</evidence>
<dbReference type="PROSITE" id="PS50279">
    <property type="entry name" value="BPTI_KUNITZ_2"/>
    <property type="match status" value="9"/>
</dbReference>
<dbReference type="PROSITE" id="PS51162">
    <property type="entry name" value="THYROGLOBULIN_1_2"/>
    <property type="match status" value="1"/>
</dbReference>
<dbReference type="PROSITE" id="PS00280">
    <property type="entry name" value="BPTI_KUNITZ_1"/>
    <property type="match status" value="6"/>
</dbReference>
<dbReference type="SMART" id="SM00289">
    <property type="entry name" value="WR1"/>
    <property type="match status" value="4"/>
</dbReference>
<evidence type="ECO:0000256" key="5">
    <source>
        <dbReference type="SAM" id="MobiDB-lite"/>
    </source>
</evidence>
<evidence type="ECO:0000256" key="2">
    <source>
        <dbReference type="ARBA" id="ARBA00022900"/>
    </source>
</evidence>
<dbReference type="SMART" id="SM00131">
    <property type="entry name" value="KU"/>
    <property type="match status" value="9"/>
</dbReference>
<dbReference type="PRINTS" id="PR00759">
    <property type="entry name" value="BASICPTASE"/>
</dbReference>
<feature type="region of interest" description="Disordered" evidence="5">
    <location>
        <begin position="845"/>
        <end position="946"/>
    </location>
</feature>
<feature type="compositionally biased region" description="Polar residues" evidence="5">
    <location>
        <begin position="625"/>
        <end position="637"/>
    </location>
</feature>
<keyword evidence="8" id="KW-1185">Reference proteome</keyword>
<feature type="domain" description="BPTI/Kunitz inhibitor" evidence="6">
    <location>
        <begin position="957"/>
        <end position="1007"/>
    </location>
</feature>